<reference evidence="1 2" key="1">
    <citation type="journal article" date="2022" name="Int. J. Syst. Evol. Microbiol.">
        <title>Miniphocaeibacter halophilus sp. nov., an ammonium-tolerant acetate-producing bacterium isolated from a biogas system.</title>
        <authorList>
            <person name="Schnurer A."/>
            <person name="Singh A."/>
            <person name="Bi S."/>
            <person name="Qiao W."/>
            <person name="Westerholm M."/>
        </authorList>
    </citation>
    <scope>NUCLEOTIDE SEQUENCE [LARGE SCALE GENOMIC DNA]</scope>
    <source>
        <strain evidence="1 2">AMB_01</strain>
    </source>
</reference>
<name>A0AC61MUB2_9FIRM</name>
<keyword evidence="2" id="KW-1185">Reference proteome</keyword>
<organism evidence="1 2">
    <name type="scientific">Miniphocaeibacter halophilus</name>
    <dbReference type="NCBI Taxonomy" id="2931922"/>
    <lineage>
        <taxon>Bacteria</taxon>
        <taxon>Bacillati</taxon>
        <taxon>Bacillota</taxon>
        <taxon>Tissierellia</taxon>
        <taxon>Tissierellales</taxon>
        <taxon>Peptoniphilaceae</taxon>
        <taxon>Miniphocaeibacter</taxon>
    </lineage>
</organism>
<evidence type="ECO:0000313" key="2">
    <source>
        <dbReference type="Proteomes" id="UP000595814"/>
    </source>
</evidence>
<proteinExistence type="predicted"/>
<dbReference type="EMBL" id="CP066744">
    <property type="protein sequence ID" value="QQK08414.1"/>
    <property type="molecule type" value="Genomic_DNA"/>
</dbReference>
<evidence type="ECO:0000313" key="1">
    <source>
        <dbReference type="EMBL" id="QQK08414.1"/>
    </source>
</evidence>
<sequence length="154" mass="18894">MYIENPVWDGEIFWILRVDFSNRLIEIWKYFPKENKLEKETVLFLSEIRDCYNLKIQLSPITLYRQDGGILDIIWPEKKIIEIEDSESFYYRANEDLYFTKWIEEPYFYNSSEEVILKYHYYEEVVIRELKTGNIKEKFKGTIERMPNGTFWLV</sequence>
<accession>A0AC61MUB2</accession>
<gene>
    <name evidence="1" type="ORF">JFY71_02435</name>
</gene>
<protein>
    <submittedName>
        <fullName evidence="1">Uncharacterized protein</fullName>
    </submittedName>
</protein>
<dbReference type="Proteomes" id="UP000595814">
    <property type="component" value="Chromosome"/>
</dbReference>